<comment type="caution">
    <text evidence="2">The sequence shown here is derived from an EMBL/GenBank/DDBJ whole genome shotgun (WGS) entry which is preliminary data.</text>
</comment>
<organism evidence="2 3">
    <name type="scientific">Apiospora arundinis</name>
    <dbReference type="NCBI Taxonomy" id="335852"/>
    <lineage>
        <taxon>Eukaryota</taxon>
        <taxon>Fungi</taxon>
        <taxon>Dikarya</taxon>
        <taxon>Ascomycota</taxon>
        <taxon>Pezizomycotina</taxon>
        <taxon>Sordariomycetes</taxon>
        <taxon>Xylariomycetidae</taxon>
        <taxon>Amphisphaeriales</taxon>
        <taxon>Apiosporaceae</taxon>
        <taxon>Apiospora</taxon>
    </lineage>
</organism>
<sequence>MVPELKLHVPAELANSEESELKDTVMEDVPNLGTKNSPELYGDGSQDQEMTDADQISTMKTTISTLWIWTFSKMGG</sequence>
<feature type="region of interest" description="Disordered" evidence="1">
    <location>
        <begin position="1"/>
        <end position="50"/>
    </location>
</feature>
<dbReference type="EMBL" id="JAPCWZ010000002">
    <property type="protein sequence ID" value="KAK8876852.1"/>
    <property type="molecule type" value="Genomic_DNA"/>
</dbReference>
<protein>
    <submittedName>
        <fullName evidence="2">Uncharacterized protein</fullName>
    </submittedName>
</protein>
<name>A0ABR2JG61_9PEZI</name>
<evidence type="ECO:0000313" key="2">
    <source>
        <dbReference type="EMBL" id="KAK8876852.1"/>
    </source>
</evidence>
<evidence type="ECO:0000313" key="3">
    <source>
        <dbReference type="Proteomes" id="UP001390339"/>
    </source>
</evidence>
<evidence type="ECO:0000256" key="1">
    <source>
        <dbReference type="SAM" id="MobiDB-lite"/>
    </source>
</evidence>
<reference evidence="2 3" key="1">
    <citation type="journal article" date="2024" name="IMA Fungus">
        <title>Apiospora arundinis, a panoply of carbohydrate-active enzymes and secondary metabolites.</title>
        <authorList>
            <person name="Sorensen T."/>
            <person name="Petersen C."/>
            <person name="Muurmann A.T."/>
            <person name="Christiansen J.V."/>
            <person name="Brundto M.L."/>
            <person name="Overgaard C.K."/>
            <person name="Boysen A.T."/>
            <person name="Wollenberg R.D."/>
            <person name="Larsen T.O."/>
            <person name="Sorensen J.L."/>
            <person name="Nielsen K.L."/>
            <person name="Sondergaard T.E."/>
        </authorList>
    </citation>
    <scope>NUCLEOTIDE SEQUENCE [LARGE SCALE GENOMIC DNA]</scope>
    <source>
        <strain evidence="2 3">AAU 773</strain>
    </source>
</reference>
<keyword evidence="3" id="KW-1185">Reference proteome</keyword>
<accession>A0ABR2JG61</accession>
<dbReference type="Proteomes" id="UP001390339">
    <property type="component" value="Unassembled WGS sequence"/>
</dbReference>
<proteinExistence type="predicted"/>
<gene>
    <name evidence="2" type="ORF">PGQ11_001798</name>
</gene>